<protein>
    <recommendedName>
        <fullName evidence="4">Lipoprotein</fullName>
    </recommendedName>
</protein>
<organism evidence="2 3">
    <name type="scientific">Dactylosporangium salmoneum</name>
    <dbReference type="NCBI Taxonomy" id="53361"/>
    <lineage>
        <taxon>Bacteria</taxon>
        <taxon>Bacillati</taxon>
        <taxon>Actinomycetota</taxon>
        <taxon>Actinomycetes</taxon>
        <taxon>Micromonosporales</taxon>
        <taxon>Micromonosporaceae</taxon>
        <taxon>Dactylosporangium</taxon>
    </lineage>
</organism>
<keyword evidence="3" id="KW-1185">Reference proteome</keyword>
<evidence type="ECO:0000256" key="1">
    <source>
        <dbReference type="SAM" id="SignalP"/>
    </source>
</evidence>
<comment type="caution">
    <text evidence="2">The sequence shown here is derived from an EMBL/GenBank/DDBJ whole genome shotgun (WGS) entry which is preliminary data.</text>
</comment>
<feature type="chain" id="PRO_5046608597" description="Lipoprotein" evidence="1">
    <location>
        <begin position="21"/>
        <end position="237"/>
    </location>
</feature>
<reference evidence="2 3" key="1">
    <citation type="journal article" date="2019" name="Int. J. Syst. Evol. Microbiol.">
        <title>The Global Catalogue of Microorganisms (GCM) 10K type strain sequencing project: providing services to taxonomists for standard genome sequencing and annotation.</title>
        <authorList>
            <consortium name="The Broad Institute Genomics Platform"/>
            <consortium name="The Broad Institute Genome Sequencing Center for Infectious Disease"/>
            <person name="Wu L."/>
            <person name="Ma J."/>
        </authorList>
    </citation>
    <scope>NUCLEOTIDE SEQUENCE [LARGE SCALE GENOMIC DNA]</scope>
    <source>
        <strain evidence="2 3">JCM 3272</strain>
    </source>
</reference>
<sequence>MSRRIAPALCAVLLVAECVAGCGGHDEPAAVISESPGHPPATGAYPSLAVSLATGSPVELAGWEVTVYYTAVETLHTDKKTAVTGCPTIDCDKNRNQRPLGDFPASFVKAVKDEGTGKTADGRYLNWSYDTGYWMDTAPRDTAGRPLQPWNSAAADSGVLKAGSRFTIMRCGTAGVTAEVCARLKAPTWTIVDEFTPGLGGSKHVDVYVGEETEPGFTDSDLYTTLEGATLSAIRAE</sequence>
<gene>
    <name evidence="2" type="ORF">GCM10010170_038700</name>
</gene>
<dbReference type="RefSeq" id="WP_344613814.1">
    <property type="nucleotide sequence ID" value="NZ_BAAARV010000027.1"/>
</dbReference>
<feature type="signal peptide" evidence="1">
    <location>
        <begin position="1"/>
        <end position="20"/>
    </location>
</feature>
<name>A0ABN3GDY0_9ACTN</name>
<dbReference type="Proteomes" id="UP001501444">
    <property type="component" value="Unassembled WGS sequence"/>
</dbReference>
<proteinExistence type="predicted"/>
<keyword evidence="1" id="KW-0732">Signal</keyword>
<accession>A0ABN3GDY0</accession>
<evidence type="ECO:0000313" key="2">
    <source>
        <dbReference type="EMBL" id="GAA2349489.1"/>
    </source>
</evidence>
<evidence type="ECO:0008006" key="4">
    <source>
        <dbReference type="Google" id="ProtNLM"/>
    </source>
</evidence>
<dbReference type="EMBL" id="BAAARV010000027">
    <property type="protein sequence ID" value="GAA2349489.1"/>
    <property type="molecule type" value="Genomic_DNA"/>
</dbReference>
<evidence type="ECO:0000313" key="3">
    <source>
        <dbReference type="Proteomes" id="UP001501444"/>
    </source>
</evidence>